<reference evidence="2" key="2">
    <citation type="submission" date="2019-07" db="EMBL/GenBank/DDBJ databases">
        <authorList>
            <person name="Seetharam A."/>
            <person name="Woodhouse M."/>
            <person name="Cannon E."/>
        </authorList>
    </citation>
    <scope>NUCLEOTIDE SEQUENCE [LARGE SCALE GENOMIC DNA]</scope>
    <source>
        <strain evidence="2">cv. B73</strain>
    </source>
</reference>
<accession>A0A804P093</accession>
<keyword evidence="3" id="KW-1185">Reference proteome</keyword>
<dbReference type="Gramene" id="Zm00001eb199440_T001">
    <property type="protein sequence ID" value="Zm00001eb199440_P001"/>
    <property type="gene ID" value="Zm00001eb199440"/>
</dbReference>
<feature type="compositionally biased region" description="Basic residues" evidence="1">
    <location>
        <begin position="125"/>
        <end position="145"/>
    </location>
</feature>
<evidence type="ECO:0000313" key="3">
    <source>
        <dbReference type="Proteomes" id="UP000007305"/>
    </source>
</evidence>
<reference evidence="3" key="1">
    <citation type="journal article" date="2009" name="Science">
        <title>The B73 maize genome: complexity, diversity, and dynamics.</title>
        <authorList>
            <person name="Schnable P.S."/>
            <person name="Ware D."/>
            <person name="Fulton R.S."/>
            <person name="Stein J.C."/>
            <person name="Wei F."/>
            <person name="Pasternak S."/>
            <person name="Liang C."/>
            <person name="Zhang J."/>
            <person name="Fulton L."/>
            <person name="Graves T.A."/>
            <person name="Minx P."/>
            <person name="Reily A.D."/>
            <person name="Courtney L."/>
            <person name="Kruchowski S.S."/>
            <person name="Tomlinson C."/>
            <person name="Strong C."/>
            <person name="Delehaunty K."/>
            <person name="Fronick C."/>
            <person name="Courtney B."/>
            <person name="Rock S.M."/>
            <person name="Belter E."/>
            <person name="Du F."/>
            <person name="Kim K."/>
            <person name="Abbott R.M."/>
            <person name="Cotton M."/>
            <person name="Levy A."/>
            <person name="Marchetto P."/>
            <person name="Ochoa K."/>
            <person name="Jackson S.M."/>
            <person name="Gillam B."/>
            <person name="Chen W."/>
            <person name="Yan L."/>
            <person name="Higginbotham J."/>
            <person name="Cardenas M."/>
            <person name="Waligorski J."/>
            <person name="Applebaum E."/>
            <person name="Phelps L."/>
            <person name="Falcone J."/>
            <person name="Kanchi K."/>
            <person name="Thane T."/>
            <person name="Scimone A."/>
            <person name="Thane N."/>
            <person name="Henke J."/>
            <person name="Wang T."/>
            <person name="Ruppert J."/>
            <person name="Shah N."/>
            <person name="Rotter K."/>
            <person name="Hodges J."/>
            <person name="Ingenthron E."/>
            <person name="Cordes M."/>
            <person name="Kohlberg S."/>
            <person name="Sgro J."/>
            <person name="Delgado B."/>
            <person name="Mead K."/>
            <person name="Chinwalla A."/>
            <person name="Leonard S."/>
            <person name="Crouse K."/>
            <person name="Collura K."/>
            <person name="Kudrna D."/>
            <person name="Currie J."/>
            <person name="He R."/>
            <person name="Angelova A."/>
            <person name="Rajasekar S."/>
            <person name="Mueller T."/>
            <person name="Lomeli R."/>
            <person name="Scara G."/>
            <person name="Ko A."/>
            <person name="Delaney K."/>
            <person name="Wissotski M."/>
            <person name="Lopez G."/>
            <person name="Campos D."/>
            <person name="Braidotti M."/>
            <person name="Ashley E."/>
            <person name="Golser W."/>
            <person name="Kim H."/>
            <person name="Lee S."/>
            <person name="Lin J."/>
            <person name="Dujmic Z."/>
            <person name="Kim W."/>
            <person name="Talag J."/>
            <person name="Zuccolo A."/>
            <person name="Fan C."/>
            <person name="Sebastian A."/>
            <person name="Kramer M."/>
            <person name="Spiegel L."/>
            <person name="Nascimento L."/>
            <person name="Zutavern T."/>
            <person name="Miller B."/>
            <person name="Ambroise C."/>
            <person name="Muller S."/>
            <person name="Spooner W."/>
            <person name="Narechania A."/>
            <person name="Ren L."/>
            <person name="Wei S."/>
            <person name="Kumari S."/>
            <person name="Faga B."/>
            <person name="Levy M.J."/>
            <person name="McMahan L."/>
            <person name="Van Buren P."/>
            <person name="Vaughn M.W."/>
            <person name="Ying K."/>
            <person name="Yeh C.-T."/>
            <person name="Emrich S.J."/>
            <person name="Jia Y."/>
            <person name="Kalyanaraman A."/>
            <person name="Hsia A.-P."/>
            <person name="Barbazuk W.B."/>
            <person name="Baucom R.S."/>
            <person name="Brutnell T.P."/>
            <person name="Carpita N.C."/>
            <person name="Chaparro C."/>
            <person name="Chia J.-M."/>
            <person name="Deragon J.-M."/>
            <person name="Estill J.C."/>
            <person name="Fu Y."/>
            <person name="Jeddeloh J.A."/>
            <person name="Han Y."/>
            <person name="Lee H."/>
            <person name="Li P."/>
            <person name="Lisch D.R."/>
            <person name="Liu S."/>
            <person name="Liu Z."/>
            <person name="Nagel D.H."/>
            <person name="McCann M.C."/>
            <person name="SanMiguel P."/>
            <person name="Myers A.M."/>
            <person name="Nettleton D."/>
            <person name="Nguyen J."/>
            <person name="Penning B.W."/>
            <person name="Ponnala L."/>
            <person name="Schneider K.L."/>
            <person name="Schwartz D.C."/>
            <person name="Sharma A."/>
            <person name="Soderlund C."/>
            <person name="Springer N.M."/>
            <person name="Sun Q."/>
            <person name="Wang H."/>
            <person name="Waterman M."/>
            <person name="Westerman R."/>
            <person name="Wolfgruber T.K."/>
            <person name="Yang L."/>
            <person name="Yu Y."/>
            <person name="Zhang L."/>
            <person name="Zhou S."/>
            <person name="Zhu Q."/>
            <person name="Bennetzen J.L."/>
            <person name="Dawe R.K."/>
            <person name="Jiang J."/>
            <person name="Jiang N."/>
            <person name="Presting G.G."/>
            <person name="Wessler S.R."/>
            <person name="Aluru S."/>
            <person name="Martienssen R.A."/>
            <person name="Clifton S.W."/>
            <person name="McCombie W.R."/>
            <person name="Wing R.A."/>
            <person name="Wilson R.K."/>
        </authorList>
    </citation>
    <scope>NUCLEOTIDE SEQUENCE [LARGE SCALE GENOMIC DNA]</scope>
    <source>
        <strain evidence="3">cv. B73</strain>
    </source>
</reference>
<name>A0A804P093_MAIZE</name>
<dbReference type="PANTHER" id="PTHR31371">
    <property type="entry name" value="BNAC09G50660D PROTEIN"/>
    <property type="match status" value="1"/>
</dbReference>
<proteinExistence type="predicted"/>
<dbReference type="InParanoid" id="A0A804P093"/>
<reference evidence="2" key="3">
    <citation type="submission" date="2021-05" db="UniProtKB">
        <authorList>
            <consortium name="EnsemblPlants"/>
        </authorList>
    </citation>
    <scope>IDENTIFICATION</scope>
    <source>
        <strain evidence="2">cv. B73</strain>
    </source>
</reference>
<dbReference type="AlphaFoldDB" id="A0A804P093"/>
<dbReference type="EnsemblPlants" id="Zm00001eb199440_T001">
    <property type="protein sequence ID" value="Zm00001eb199440_P001"/>
    <property type="gene ID" value="Zm00001eb199440"/>
</dbReference>
<evidence type="ECO:0000256" key="1">
    <source>
        <dbReference type="SAM" id="MobiDB-lite"/>
    </source>
</evidence>
<dbReference type="Proteomes" id="UP000007305">
    <property type="component" value="Chromosome 4"/>
</dbReference>
<feature type="compositionally biased region" description="Basic and acidic residues" evidence="1">
    <location>
        <begin position="81"/>
        <end position="96"/>
    </location>
</feature>
<sequence>MDALNRVATVASRLGRRCAAPALAGFGHVYVDLLASRADAGALAAVASRSDAAPLVRRLDRVAAATAALYAELDALAELEQSTRRPPPDQARRALEQRAVASPRRAPAQGRVTLELDLRQGRAPARARRVRHLRPQPPRVRRPRSGARLAGHDPGVGAMRANPAALQSGGSRFSPRTPKQSQRW</sequence>
<dbReference type="PANTHER" id="PTHR31371:SF2">
    <property type="entry name" value="PLANT_PROTEIN (DUF668)"/>
    <property type="match status" value="1"/>
</dbReference>
<feature type="region of interest" description="Disordered" evidence="1">
    <location>
        <begin position="80"/>
        <end position="184"/>
    </location>
</feature>
<evidence type="ECO:0000313" key="2">
    <source>
        <dbReference type="EnsemblPlants" id="Zm00001eb199440_P001"/>
    </source>
</evidence>
<organism evidence="2 3">
    <name type="scientific">Zea mays</name>
    <name type="common">Maize</name>
    <dbReference type="NCBI Taxonomy" id="4577"/>
    <lineage>
        <taxon>Eukaryota</taxon>
        <taxon>Viridiplantae</taxon>
        <taxon>Streptophyta</taxon>
        <taxon>Embryophyta</taxon>
        <taxon>Tracheophyta</taxon>
        <taxon>Spermatophyta</taxon>
        <taxon>Magnoliopsida</taxon>
        <taxon>Liliopsida</taxon>
        <taxon>Poales</taxon>
        <taxon>Poaceae</taxon>
        <taxon>PACMAD clade</taxon>
        <taxon>Panicoideae</taxon>
        <taxon>Andropogonodae</taxon>
        <taxon>Andropogoneae</taxon>
        <taxon>Tripsacinae</taxon>
        <taxon>Zea</taxon>
    </lineage>
</organism>
<protein>
    <submittedName>
        <fullName evidence="2">Uncharacterized protein</fullName>
    </submittedName>
</protein>